<dbReference type="Proteomes" id="UP000236291">
    <property type="component" value="Unassembled WGS sequence"/>
</dbReference>
<sequence length="79" mass="8782">ASTTVAAAGDFLCFFFFFFFFSYCSGGGFSGDARVLGCASTSEDFCSGVPPWLDWCSFFFFFFFFFFSSVMGSALWGRS</sequence>
<organism evidence="2 3">
    <name type="scientific">Trifolium pratense</name>
    <name type="common">Red clover</name>
    <dbReference type="NCBI Taxonomy" id="57577"/>
    <lineage>
        <taxon>Eukaryota</taxon>
        <taxon>Viridiplantae</taxon>
        <taxon>Streptophyta</taxon>
        <taxon>Embryophyta</taxon>
        <taxon>Tracheophyta</taxon>
        <taxon>Spermatophyta</taxon>
        <taxon>Magnoliopsida</taxon>
        <taxon>eudicotyledons</taxon>
        <taxon>Gunneridae</taxon>
        <taxon>Pentapetalae</taxon>
        <taxon>rosids</taxon>
        <taxon>fabids</taxon>
        <taxon>Fabales</taxon>
        <taxon>Fabaceae</taxon>
        <taxon>Papilionoideae</taxon>
        <taxon>50 kb inversion clade</taxon>
        <taxon>NPAAA clade</taxon>
        <taxon>Hologalegina</taxon>
        <taxon>IRL clade</taxon>
        <taxon>Trifolieae</taxon>
        <taxon>Trifolium</taxon>
    </lineage>
</organism>
<protein>
    <submittedName>
        <fullName evidence="2">Uncharacterized protein</fullName>
    </submittedName>
</protein>
<feature type="transmembrane region" description="Helical" evidence="1">
    <location>
        <begin position="5"/>
        <end position="23"/>
    </location>
</feature>
<dbReference type="AlphaFoldDB" id="A0A2K3KDG6"/>
<evidence type="ECO:0000313" key="3">
    <source>
        <dbReference type="Proteomes" id="UP000236291"/>
    </source>
</evidence>
<reference evidence="2 3" key="2">
    <citation type="journal article" date="2017" name="Front. Plant Sci.">
        <title>Gene Classification and Mining of Molecular Markers Useful in Red Clover (Trifolium pratense) Breeding.</title>
        <authorList>
            <person name="Istvanek J."/>
            <person name="Dluhosova J."/>
            <person name="Dluhos P."/>
            <person name="Patkova L."/>
            <person name="Nedelnik J."/>
            <person name="Repkova J."/>
        </authorList>
    </citation>
    <scope>NUCLEOTIDE SEQUENCE [LARGE SCALE GENOMIC DNA]</scope>
    <source>
        <strain evidence="3">cv. Tatra</strain>
        <tissue evidence="2">Young leaves</tissue>
    </source>
</reference>
<dbReference type="EMBL" id="ASHM01164480">
    <property type="protein sequence ID" value="PNX64321.1"/>
    <property type="molecule type" value="Genomic_DNA"/>
</dbReference>
<feature type="non-terminal residue" evidence="2">
    <location>
        <position position="1"/>
    </location>
</feature>
<gene>
    <name evidence="2" type="ORF">L195_g062061</name>
</gene>
<evidence type="ECO:0000256" key="1">
    <source>
        <dbReference type="SAM" id="Phobius"/>
    </source>
</evidence>
<keyword evidence="1" id="KW-0472">Membrane</keyword>
<accession>A0A2K3KDG6</accession>
<evidence type="ECO:0000313" key="2">
    <source>
        <dbReference type="EMBL" id="PNX64321.1"/>
    </source>
</evidence>
<comment type="caution">
    <text evidence="2">The sequence shown here is derived from an EMBL/GenBank/DDBJ whole genome shotgun (WGS) entry which is preliminary data.</text>
</comment>
<keyword evidence="1" id="KW-0812">Transmembrane</keyword>
<reference evidence="2 3" key="1">
    <citation type="journal article" date="2014" name="Am. J. Bot.">
        <title>Genome assembly and annotation for red clover (Trifolium pratense; Fabaceae).</title>
        <authorList>
            <person name="Istvanek J."/>
            <person name="Jaros M."/>
            <person name="Krenek A."/>
            <person name="Repkova J."/>
        </authorList>
    </citation>
    <scope>NUCLEOTIDE SEQUENCE [LARGE SCALE GENOMIC DNA]</scope>
    <source>
        <strain evidence="3">cv. Tatra</strain>
        <tissue evidence="2">Young leaves</tissue>
    </source>
</reference>
<keyword evidence="1" id="KW-1133">Transmembrane helix</keyword>
<proteinExistence type="predicted"/>
<feature type="transmembrane region" description="Helical" evidence="1">
    <location>
        <begin position="58"/>
        <end position="77"/>
    </location>
</feature>
<name>A0A2K3KDG6_TRIPR</name>